<dbReference type="GO" id="GO:0006397">
    <property type="term" value="P:mRNA processing"/>
    <property type="evidence" value="ECO:0007669"/>
    <property type="project" value="UniProtKB-KW"/>
</dbReference>
<evidence type="ECO:0000313" key="8">
    <source>
        <dbReference type="EMBL" id="CAI4218149.1"/>
    </source>
</evidence>
<gene>
    <name evidence="8" type="ORF">PPNO1_LOCUS7746</name>
</gene>
<evidence type="ECO:0000256" key="1">
    <source>
        <dbReference type="ARBA" id="ARBA00012552"/>
    </source>
</evidence>
<dbReference type="OrthoDB" id="10253254at2759"/>
<dbReference type="EMBL" id="CALLCH030000017">
    <property type="protein sequence ID" value="CAI4218149.1"/>
    <property type="molecule type" value="Genomic_DNA"/>
</dbReference>
<proteinExistence type="predicted"/>
<feature type="domain" description="DEAD-box helicase OB fold" evidence="7">
    <location>
        <begin position="121"/>
        <end position="196"/>
    </location>
</feature>
<dbReference type="Pfam" id="PF21010">
    <property type="entry name" value="HA2_C"/>
    <property type="match status" value="1"/>
</dbReference>
<dbReference type="PANTHER" id="PTHR18934:SF109">
    <property type="entry name" value="ATP-DEPENDENT RNA HELICASE DHX15 HOMOLOG"/>
    <property type="match status" value="1"/>
</dbReference>
<dbReference type="GO" id="GO:0003724">
    <property type="term" value="F:RNA helicase activity"/>
    <property type="evidence" value="ECO:0007669"/>
    <property type="project" value="UniProtKB-EC"/>
</dbReference>
<evidence type="ECO:0000256" key="5">
    <source>
        <dbReference type="ARBA" id="ARBA00023187"/>
    </source>
</evidence>
<evidence type="ECO:0000256" key="4">
    <source>
        <dbReference type="ARBA" id="ARBA00022806"/>
    </source>
</evidence>
<evidence type="ECO:0000259" key="7">
    <source>
        <dbReference type="Pfam" id="PF07717"/>
    </source>
</evidence>
<dbReference type="GO" id="GO:0003723">
    <property type="term" value="F:RNA binding"/>
    <property type="evidence" value="ECO:0007669"/>
    <property type="project" value="TreeGrafter"/>
</dbReference>
<dbReference type="Proteomes" id="UP000838763">
    <property type="component" value="Unassembled WGS sequence"/>
</dbReference>
<keyword evidence="2" id="KW-0507">mRNA processing</keyword>
<dbReference type="EC" id="3.6.4.13" evidence="1"/>
<evidence type="ECO:0000313" key="9">
    <source>
        <dbReference type="Proteomes" id="UP000838763"/>
    </source>
</evidence>
<accession>A0A9P1H798</accession>
<comment type="catalytic activity">
    <reaction evidence="6">
        <text>ATP + H2O = ADP + phosphate + H(+)</text>
        <dbReference type="Rhea" id="RHEA:13065"/>
        <dbReference type="ChEBI" id="CHEBI:15377"/>
        <dbReference type="ChEBI" id="CHEBI:15378"/>
        <dbReference type="ChEBI" id="CHEBI:30616"/>
        <dbReference type="ChEBI" id="CHEBI:43474"/>
        <dbReference type="ChEBI" id="CHEBI:456216"/>
        <dbReference type="EC" id="3.6.4.13"/>
    </reaction>
</comment>
<keyword evidence="4" id="KW-0067">ATP-binding</keyword>
<dbReference type="GO" id="GO:0016787">
    <property type="term" value="F:hydrolase activity"/>
    <property type="evidence" value="ECO:0007669"/>
    <property type="project" value="UniProtKB-KW"/>
</dbReference>
<dbReference type="GO" id="GO:0005681">
    <property type="term" value="C:spliceosomal complex"/>
    <property type="evidence" value="ECO:0007669"/>
    <property type="project" value="TreeGrafter"/>
</dbReference>
<reference evidence="8" key="1">
    <citation type="submission" date="2022-11" db="EMBL/GenBank/DDBJ databases">
        <authorList>
            <person name="Scott C."/>
            <person name="Bruce N."/>
        </authorList>
    </citation>
    <scope>NUCLEOTIDE SEQUENCE</scope>
</reference>
<dbReference type="InterPro" id="IPR027417">
    <property type="entry name" value="P-loop_NTPase"/>
</dbReference>
<evidence type="ECO:0000256" key="6">
    <source>
        <dbReference type="ARBA" id="ARBA00047984"/>
    </source>
</evidence>
<dbReference type="InterPro" id="IPR011709">
    <property type="entry name" value="DEAD-box_helicase_OB_fold"/>
</dbReference>
<protein>
    <recommendedName>
        <fullName evidence="1">RNA helicase</fullName>
        <ecNumber evidence="1">3.6.4.13</ecNumber>
    </recommendedName>
</protein>
<dbReference type="Pfam" id="PF07717">
    <property type="entry name" value="OB_NTP_bind"/>
    <property type="match status" value="1"/>
</dbReference>
<dbReference type="Gene3D" id="1.20.120.1080">
    <property type="match status" value="1"/>
</dbReference>
<sequence>MLISSPEFYCSNEILSITSLLSVPQIFMRPANARKRADEMKAQFAHPDGDHLTLLNAYHAFKGQANDSDSDARAWCHQHFLNFRHLSSADSVRAQLKRIMETHNLELMSTPFEDKNYYTNIRRCLLTGFFMQVALRNPSAKVYYTVKDNQAVRLHPSTVLKVDHDWVLYHEFVLTSQQYIRTCTYIKPEWLLEIAPVYYDLDSFEPGEVRSALVRAATKKKRREDLRRQPR</sequence>
<comment type="caution">
    <text evidence="8">The sequence shown here is derived from an EMBL/GenBank/DDBJ whole genome shotgun (WGS) entry which is preliminary data.</text>
</comment>
<keyword evidence="4" id="KW-0547">Nucleotide-binding</keyword>
<evidence type="ECO:0000256" key="2">
    <source>
        <dbReference type="ARBA" id="ARBA00022664"/>
    </source>
</evidence>
<dbReference type="AlphaFoldDB" id="A0A9P1H798"/>
<dbReference type="PANTHER" id="PTHR18934">
    <property type="entry name" value="ATP-DEPENDENT RNA HELICASE"/>
    <property type="match status" value="1"/>
</dbReference>
<keyword evidence="5" id="KW-0508">mRNA splicing</keyword>
<organism evidence="8 9">
    <name type="scientific">Parascedosporium putredinis</name>
    <dbReference type="NCBI Taxonomy" id="1442378"/>
    <lineage>
        <taxon>Eukaryota</taxon>
        <taxon>Fungi</taxon>
        <taxon>Dikarya</taxon>
        <taxon>Ascomycota</taxon>
        <taxon>Pezizomycotina</taxon>
        <taxon>Sordariomycetes</taxon>
        <taxon>Hypocreomycetidae</taxon>
        <taxon>Microascales</taxon>
        <taxon>Microascaceae</taxon>
        <taxon>Parascedosporium</taxon>
    </lineage>
</organism>
<dbReference type="SUPFAM" id="SSF52540">
    <property type="entry name" value="P-loop containing nucleoside triphosphate hydrolases"/>
    <property type="match status" value="1"/>
</dbReference>
<evidence type="ECO:0000256" key="3">
    <source>
        <dbReference type="ARBA" id="ARBA00022801"/>
    </source>
</evidence>
<keyword evidence="4" id="KW-0347">Helicase</keyword>
<dbReference type="GO" id="GO:0008380">
    <property type="term" value="P:RNA splicing"/>
    <property type="evidence" value="ECO:0007669"/>
    <property type="project" value="UniProtKB-KW"/>
</dbReference>
<name>A0A9P1H798_9PEZI</name>
<keyword evidence="3" id="KW-0378">Hydrolase</keyword>
<keyword evidence="9" id="KW-1185">Reference proteome</keyword>